<keyword evidence="5" id="KW-1185">Reference proteome</keyword>
<dbReference type="RefSeq" id="WP_025411416.1">
    <property type="nucleotide sequence ID" value="NZ_CP007128.1"/>
</dbReference>
<feature type="transmembrane region" description="Helical" evidence="2">
    <location>
        <begin position="152"/>
        <end position="170"/>
    </location>
</feature>
<evidence type="ECO:0000256" key="1">
    <source>
        <dbReference type="SAM" id="MobiDB-lite"/>
    </source>
</evidence>
<feature type="transmembrane region" description="Helical" evidence="2">
    <location>
        <begin position="75"/>
        <end position="92"/>
    </location>
</feature>
<evidence type="ECO:0000313" key="4">
    <source>
        <dbReference type="EMBL" id="AHG89939.1"/>
    </source>
</evidence>
<feature type="transmembrane region" description="Helical" evidence="2">
    <location>
        <begin position="340"/>
        <end position="362"/>
    </location>
</feature>
<reference evidence="4 5" key="1">
    <citation type="journal article" date="2014" name="Genome Announc.">
        <title>Genome Sequence and Methylome of Soil Bacterium Gemmatirosa kalamazoonensis KBS708T, a Member of the Rarely Cultivated Gemmatimonadetes Phylum.</title>
        <authorList>
            <person name="Debruyn J.M."/>
            <person name="Radosevich M."/>
            <person name="Wommack K.E."/>
            <person name="Polson S.W."/>
            <person name="Hauser L.J."/>
            <person name="Fawaz M.N."/>
            <person name="Korlach J."/>
            <person name="Tsai Y.C."/>
        </authorList>
    </citation>
    <scope>NUCLEOTIDE SEQUENCE [LARGE SCALE GENOMIC DNA]</scope>
    <source>
        <strain evidence="4 5">KBS708</strain>
    </source>
</reference>
<dbReference type="PANTHER" id="PTHR31061">
    <property type="entry name" value="LD22376P"/>
    <property type="match status" value="1"/>
</dbReference>
<name>W0RFQ5_9BACT</name>
<evidence type="ECO:0000256" key="2">
    <source>
        <dbReference type="SAM" id="Phobius"/>
    </source>
</evidence>
<feature type="transmembrane region" description="Helical" evidence="2">
    <location>
        <begin position="309"/>
        <end position="328"/>
    </location>
</feature>
<dbReference type="PANTHER" id="PTHR31061:SF24">
    <property type="entry name" value="LD22376P"/>
    <property type="match status" value="1"/>
</dbReference>
<feature type="domain" description="Heparan-alpha-glucosaminide N-acetyltransferase catalytic" evidence="3">
    <location>
        <begin position="31"/>
        <end position="290"/>
    </location>
</feature>
<keyword evidence="2" id="KW-1133">Transmembrane helix</keyword>
<keyword evidence="2" id="KW-0812">Transmembrane</keyword>
<dbReference type="EMBL" id="CP007128">
    <property type="protein sequence ID" value="AHG89939.1"/>
    <property type="molecule type" value="Genomic_DNA"/>
</dbReference>
<dbReference type="PATRIC" id="fig|861299.3.peg.2448"/>
<dbReference type="HOGENOM" id="CLU_029171_4_0_0"/>
<dbReference type="KEGG" id="gba:J421_2402"/>
<gene>
    <name evidence="4" type="ORF">J421_2402</name>
</gene>
<feature type="transmembrane region" description="Helical" evidence="2">
    <location>
        <begin position="113"/>
        <end position="132"/>
    </location>
</feature>
<evidence type="ECO:0000259" key="3">
    <source>
        <dbReference type="Pfam" id="PF07786"/>
    </source>
</evidence>
<feature type="compositionally biased region" description="Basic and acidic residues" evidence="1">
    <location>
        <begin position="1"/>
        <end position="10"/>
    </location>
</feature>
<dbReference type="InterPro" id="IPR012429">
    <property type="entry name" value="HGSNAT_cat"/>
</dbReference>
<protein>
    <recommendedName>
        <fullName evidence="3">Heparan-alpha-glucosaminide N-acetyltransferase catalytic domain-containing protein</fullName>
    </recommendedName>
</protein>
<keyword evidence="2" id="KW-0472">Membrane</keyword>
<dbReference type="AlphaFoldDB" id="W0RFQ5"/>
<dbReference type="Proteomes" id="UP000019151">
    <property type="component" value="Chromosome"/>
</dbReference>
<feature type="region of interest" description="Disordered" evidence="1">
    <location>
        <begin position="1"/>
        <end position="25"/>
    </location>
</feature>
<organism evidence="4 5">
    <name type="scientific">Gemmatirosa kalamazoonensis</name>
    <dbReference type="NCBI Taxonomy" id="861299"/>
    <lineage>
        <taxon>Bacteria</taxon>
        <taxon>Pseudomonadati</taxon>
        <taxon>Gemmatimonadota</taxon>
        <taxon>Gemmatimonadia</taxon>
        <taxon>Gemmatimonadales</taxon>
        <taxon>Gemmatimonadaceae</taxon>
        <taxon>Gemmatirosa</taxon>
    </lineage>
</organism>
<feature type="transmembrane region" description="Helical" evidence="2">
    <location>
        <begin position="278"/>
        <end position="297"/>
    </location>
</feature>
<dbReference type="eggNOG" id="COG4299">
    <property type="taxonomic scope" value="Bacteria"/>
</dbReference>
<dbReference type="STRING" id="861299.J421_2402"/>
<sequence length="422" mass="46713">MLPPRTERSDSAATPHEPLTTVAPEPPRRERLVSLDVFRGLTVAGMLLVNDPGSWDAIYPPLEHAPWHGWTPTDLIFPFFLFIVGITTQLSLNARRAQGADDSAITRQVLKRGALIFLFGLALNWFPFFQWGDVPGIAAPSFADRLVYRVEHLRIMGVLQRIGLAYIIAAMISIRTTLRQQIVMLATMLYGYWFLMTLVPVPPHGMVGQLVLSEPGATLDAWLDRVLLTPNHLWVGGDGLRDPEGLFSTIPAAGTALLGNFAGRWIGMKERSIHERLAALFAAGALAMMGGLMWNWSFPINKSLWTSSYALFCAGMACVALATVIWLVDVQKWGAWAKPFLPFGLNPMLAFVGSGLVARTIYSIMRVQYDGKSVSPVEAIYQTFVKIGLAPRNASLLFALCFVAVFYAGLRFAQKRNFIFKV</sequence>
<proteinExistence type="predicted"/>
<feature type="transmembrane region" description="Helical" evidence="2">
    <location>
        <begin position="394"/>
        <end position="413"/>
    </location>
</feature>
<feature type="transmembrane region" description="Helical" evidence="2">
    <location>
        <begin position="182"/>
        <end position="201"/>
    </location>
</feature>
<feature type="transmembrane region" description="Helical" evidence="2">
    <location>
        <begin position="246"/>
        <end position="266"/>
    </location>
</feature>
<accession>W0RFQ5</accession>
<dbReference type="Pfam" id="PF07786">
    <property type="entry name" value="HGSNAT_cat"/>
    <property type="match status" value="1"/>
</dbReference>
<dbReference type="InParanoid" id="W0RFQ5"/>
<evidence type="ECO:0000313" key="5">
    <source>
        <dbReference type="Proteomes" id="UP000019151"/>
    </source>
</evidence>